<dbReference type="RefSeq" id="WP_119795090.1">
    <property type="nucleotide sequence ID" value="NZ_QYZD01000019.1"/>
</dbReference>
<evidence type="ECO:0000313" key="2">
    <source>
        <dbReference type="Proteomes" id="UP000266177"/>
    </source>
</evidence>
<dbReference type="PANTHER" id="PTHR35276:SF1">
    <property type="entry name" value="TRNA (MNM(5)S(2)U34)-METHYLTRANSFERASE, CHLOROPLASTIC"/>
    <property type="match status" value="1"/>
</dbReference>
<dbReference type="GO" id="GO:0008168">
    <property type="term" value="F:methyltransferase activity"/>
    <property type="evidence" value="ECO:0007669"/>
    <property type="project" value="UniProtKB-KW"/>
</dbReference>
<sequence length="201" mass="21379">MGFLSVLSFAQQAVKERVQPGDRAVDATMGTGVDTLFLARLVGPRGSVAAFDIQAAALELTRRRLDDAFGTDGGAQVELLQHSHAAMTRALPPAWHGTTAAVMFNLGYLPTVDADKRVMTEPSTTLTALEDALTLLRPGGVLTAVVYPGHAGGDREADAVRAWAEALPAARGQAVVYRMLQRPEAPYVIAVEKARSRSAEQ</sequence>
<name>A0A3A3GFR3_PANTH</name>
<gene>
    <name evidence="1" type="ORF">DQX05_19115</name>
</gene>
<dbReference type="Proteomes" id="UP000266177">
    <property type="component" value="Unassembled WGS sequence"/>
</dbReference>
<dbReference type="GO" id="GO:0032259">
    <property type="term" value="P:methylation"/>
    <property type="evidence" value="ECO:0007669"/>
    <property type="project" value="UniProtKB-KW"/>
</dbReference>
<keyword evidence="1" id="KW-0489">Methyltransferase</keyword>
<proteinExistence type="predicted"/>
<dbReference type="InterPro" id="IPR010719">
    <property type="entry name" value="MnmM_MeTrfase"/>
</dbReference>
<dbReference type="AlphaFoldDB" id="A0A3A3GFR3"/>
<dbReference type="SUPFAM" id="SSF53335">
    <property type="entry name" value="S-adenosyl-L-methionine-dependent methyltransferases"/>
    <property type="match status" value="1"/>
</dbReference>
<reference evidence="1 2" key="1">
    <citation type="submission" date="2018-09" db="EMBL/GenBank/DDBJ databases">
        <title>Paenibacillus SK2017-BO5.</title>
        <authorList>
            <person name="Piskunova J.V."/>
            <person name="Dubiley S.A."/>
            <person name="Severinov K.V."/>
        </authorList>
    </citation>
    <scope>NUCLEOTIDE SEQUENCE [LARGE SCALE GENOMIC DNA]</scope>
    <source>
        <strain evidence="1 2">BO5</strain>
    </source>
</reference>
<dbReference type="OrthoDB" id="9792989at2"/>
<dbReference type="InterPro" id="IPR029063">
    <property type="entry name" value="SAM-dependent_MTases_sf"/>
</dbReference>
<dbReference type="PANTHER" id="PTHR35276">
    <property type="entry name" value="S-ADENOSYL-L-METHIONINE-DEPENDENT METHYLTRANSFERASES SUPERFAMILY PROTEIN"/>
    <property type="match status" value="1"/>
</dbReference>
<evidence type="ECO:0000313" key="1">
    <source>
        <dbReference type="EMBL" id="RJG21974.1"/>
    </source>
</evidence>
<protein>
    <submittedName>
        <fullName evidence="1">Methyltransferase domain-containing protein</fullName>
    </submittedName>
</protein>
<keyword evidence="1" id="KW-0808">Transferase</keyword>
<comment type="caution">
    <text evidence="1">The sequence shown here is derived from an EMBL/GenBank/DDBJ whole genome shotgun (WGS) entry which is preliminary data.</text>
</comment>
<organism evidence="1 2">
    <name type="scientific">Paenibacillus thiaminolyticus</name>
    <name type="common">Bacillus thiaminolyticus</name>
    <dbReference type="NCBI Taxonomy" id="49283"/>
    <lineage>
        <taxon>Bacteria</taxon>
        <taxon>Bacillati</taxon>
        <taxon>Bacillota</taxon>
        <taxon>Bacilli</taxon>
        <taxon>Bacillales</taxon>
        <taxon>Paenibacillaceae</taxon>
        <taxon>Paenibacillus</taxon>
    </lineage>
</organism>
<accession>A0A3A3GFR3</accession>
<dbReference type="Gene3D" id="3.40.50.150">
    <property type="entry name" value="Vaccinia Virus protein VP39"/>
    <property type="match status" value="1"/>
</dbReference>
<dbReference type="EMBL" id="QYZD01000019">
    <property type="protein sequence ID" value="RJG21974.1"/>
    <property type="molecule type" value="Genomic_DNA"/>
</dbReference>
<dbReference type="Pfam" id="PF06962">
    <property type="entry name" value="rRNA_methylase"/>
    <property type="match status" value="1"/>
</dbReference>